<keyword evidence="2" id="KW-1185">Reference proteome</keyword>
<organism evidence="1 2">
    <name type="scientific">Astathelohania contejeani</name>
    <dbReference type="NCBI Taxonomy" id="164912"/>
    <lineage>
        <taxon>Eukaryota</taxon>
        <taxon>Fungi</taxon>
        <taxon>Fungi incertae sedis</taxon>
        <taxon>Microsporidia</taxon>
        <taxon>Astathelohaniidae</taxon>
        <taxon>Astathelohania</taxon>
    </lineage>
</organism>
<comment type="caution">
    <text evidence="1">The sequence shown here is derived from an EMBL/GenBank/DDBJ whole genome shotgun (WGS) entry which is preliminary data.</text>
</comment>
<evidence type="ECO:0000313" key="2">
    <source>
        <dbReference type="Proteomes" id="UP001516464"/>
    </source>
</evidence>
<name>A0ABQ7HY22_9MICR</name>
<evidence type="ECO:0008006" key="3">
    <source>
        <dbReference type="Google" id="ProtNLM"/>
    </source>
</evidence>
<accession>A0ABQ7HY22</accession>
<reference evidence="1 2" key="1">
    <citation type="submission" date="2019-01" db="EMBL/GenBank/DDBJ databases">
        <title>Genomes sequencing and comparative genomics of infectious freshwater microsporidia, Cucumispora dikerogammari and Thelohania contejeani.</title>
        <authorList>
            <person name="Cormier A."/>
            <person name="Giraud I."/>
            <person name="Wattier R."/>
            <person name="Teixeira M."/>
            <person name="Grandjean F."/>
            <person name="Rigaud T."/>
            <person name="Cordaux R."/>
        </authorList>
    </citation>
    <scope>NUCLEOTIDE SEQUENCE [LARGE SCALE GENOMIC DNA]</scope>
    <source>
        <strain evidence="1">T1</strain>
        <tissue evidence="1">Spores</tissue>
    </source>
</reference>
<dbReference type="EMBL" id="SBIQ01000132">
    <property type="protein sequence ID" value="KAF7683083.1"/>
    <property type="molecule type" value="Genomic_DNA"/>
</dbReference>
<sequence>MKKLNLTLEKSHDVMEAIISLKESARIYEKMLEMHIKRKERRSENQWFEFYRSKFYRKLFGVDEPEHQVDIGKIREYLSKMWEITNKTSNRYDEYLVEHLPDSTGLTTFPTLKEFEDIIKFLPNWKAAGIDGIFNFFIKHISSVHKHFYNIIKDICLEGRILADLFYQGITYLIPKGNPSKDSDFRLITCMSNLHKFTTKCVTQVMQLKVKRRVYWPITSLVL</sequence>
<protein>
    <recommendedName>
        <fullName evidence="3">Reverse transcriptase</fullName>
    </recommendedName>
</protein>
<dbReference type="Proteomes" id="UP001516464">
    <property type="component" value="Unassembled WGS sequence"/>
</dbReference>
<gene>
    <name evidence="1" type="ORF">TCON_1701</name>
</gene>
<proteinExistence type="predicted"/>
<evidence type="ECO:0000313" key="1">
    <source>
        <dbReference type="EMBL" id="KAF7683083.1"/>
    </source>
</evidence>